<dbReference type="Gene3D" id="2.60.120.10">
    <property type="entry name" value="Jelly Rolls"/>
    <property type="match status" value="1"/>
</dbReference>
<feature type="non-terminal residue" evidence="2">
    <location>
        <position position="1"/>
    </location>
</feature>
<dbReference type="InParanoid" id="A0A1Y2ADC6"/>
<organism evidence="2 3">
    <name type="scientific">Naematelia encephala</name>
    <dbReference type="NCBI Taxonomy" id="71784"/>
    <lineage>
        <taxon>Eukaryota</taxon>
        <taxon>Fungi</taxon>
        <taxon>Dikarya</taxon>
        <taxon>Basidiomycota</taxon>
        <taxon>Agaricomycotina</taxon>
        <taxon>Tremellomycetes</taxon>
        <taxon>Tremellales</taxon>
        <taxon>Naemateliaceae</taxon>
        <taxon>Naematelia</taxon>
    </lineage>
</organism>
<dbReference type="SUPFAM" id="SSF51182">
    <property type="entry name" value="RmlC-like cupins"/>
    <property type="match status" value="1"/>
</dbReference>
<comment type="caution">
    <text evidence="2">The sequence shown here is derived from an EMBL/GenBank/DDBJ whole genome shotgun (WGS) entry which is preliminary data.</text>
</comment>
<dbReference type="Proteomes" id="UP000193986">
    <property type="component" value="Unassembled WGS sequence"/>
</dbReference>
<evidence type="ECO:0000313" key="3">
    <source>
        <dbReference type="Proteomes" id="UP000193986"/>
    </source>
</evidence>
<dbReference type="EMBL" id="MCFC01000134">
    <property type="protein sequence ID" value="ORY20474.1"/>
    <property type="molecule type" value="Genomic_DNA"/>
</dbReference>
<dbReference type="OrthoDB" id="5840532at2759"/>
<dbReference type="InterPro" id="IPR047142">
    <property type="entry name" value="OryJ/VirC-like"/>
</dbReference>
<accession>A0A1Y2ADC6</accession>
<reference evidence="2 3" key="1">
    <citation type="submission" date="2016-07" db="EMBL/GenBank/DDBJ databases">
        <title>Pervasive Adenine N6-methylation of Active Genes in Fungi.</title>
        <authorList>
            <consortium name="DOE Joint Genome Institute"/>
            <person name="Mondo S.J."/>
            <person name="Dannebaum R.O."/>
            <person name="Kuo R.C."/>
            <person name="Labutti K."/>
            <person name="Haridas S."/>
            <person name="Kuo A."/>
            <person name="Salamov A."/>
            <person name="Ahrendt S.R."/>
            <person name="Lipzen A."/>
            <person name="Sullivan W."/>
            <person name="Andreopoulos W.B."/>
            <person name="Clum A."/>
            <person name="Lindquist E."/>
            <person name="Daum C."/>
            <person name="Ramamoorthy G.K."/>
            <person name="Gryganskyi A."/>
            <person name="Culley D."/>
            <person name="Magnuson J.K."/>
            <person name="James T.Y."/>
            <person name="O'Malley M.A."/>
            <person name="Stajich J.E."/>
            <person name="Spatafora J.W."/>
            <person name="Visel A."/>
            <person name="Grigoriev I.V."/>
        </authorList>
    </citation>
    <scope>NUCLEOTIDE SEQUENCE [LARGE SCALE GENOMIC DNA]</scope>
    <source>
        <strain evidence="2 3">68-887.2</strain>
    </source>
</reference>
<dbReference type="CDD" id="cd02231">
    <property type="entry name" value="cupin_BLL6423-like"/>
    <property type="match status" value="1"/>
</dbReference>
<evidence type="ECO:0008006" key="4">
    <source>
        <dbReference type="Google" id="ProtNLM"/>
    </source>
</evidence>
<keyword evidence="3" id="KW-1185">Reference proteome</keyword>
<protein>
    <recommendedName>
        <fullName evidence="4">Cupin type-1 domain-containing protein</fullName>
    </recommendedName>
</protein>
<name>A0A1Y2ADC6_9TREE</name>
<proteinExistence type="predicted"/>
<dbReference type="PANTHER" id="PTHR36156">
    <property type="entry name" value="SLR2101 PROTEIN"/>
    <property type="match status" value="1"/>
</dbReference>
<feature type="region of interest" description="Disordered" evidence="1">
    <location>
        <begin position="1"/>
        <end position="29"/>
    </location>
</feature>
<sequence length="181" mass="19263">SSTIVSPFGPVRRVLTSHDPSDTDGSNVKIHDDQVSLAPVLDGNAFITTLFSHYDLPTTSTHSLDNQAIQAAVDAAPNVVMPGGVNGKVTDVQPNYYIAMHRTNSVDYNIMVKGQATLITPKSGGGDGLERTVVKAGEVVIQRGTLHAWESGPEGARWITVVVPALPIEKDGNVFGEVDFK</sequence>
<evidence type="ECO:0000313" key="2">
    <source>
        <dbReference type="EMBL" id="ORY20474.1"/>
    </source>
</evidence>
<dbReference type="STRING" id="71784.A0A1Y2ADC6"/>
<dbReference type="PANTHER" id="PTHR36156:SF2">
    <property type="entry name" value="CUPIN TYPE-2 DOMAIN-CONTAINING PROTEIN"/>
    <property type="match status" value="1"/>
</dbReference>
<dbReference type="InterPro" id="IPR011051">
    <property type="entry name" value="RmlC_Cupin_sf"/>
</dbReference>
<gene>
    <name evidence="2" type="ORF">BCR39DRAFT_475016</name>
</gene>
<dbReference type="InterPro" id="IPR014710">
    <property type="entry name" value="RmlC-like_jellyroll"/>
</dbReference>
<evidence type="ECO:0000256" key="1">
    <source>
        <dbReference type="SAM" id="MobiDB-lite"/>
    </source>
</evidence>
<dbReference type="AlphaFoldDB" id="A0A1Y2ADC6"/>